<protein>
    <submittedName>
        <fullName evidence="2">Antibiotic biosynthesis monooxygenase</fullName>
    </submittedName>
</protein>
<organism evidence="2 3">
    <name type="scientific">Actinomyces naeslundii (strain ATCC 12104 / DSM 43013 / CCUG 2238 / JCM 8349 / NCTC 10301 / Howell 279)</name>
    <dbReference type="NCBI Taxonomy" id="1115803"/>
    <lineage>
        <taxon>Bacteria</taxon>
        <taxon>Bacillati</taxon>
        <taxon>Actinomycetota</taxon>
        <taxon>Actinomycetes</taxon>
        <taxon>Actinomycetales</taxon>
        <taxon>Actinomycetaceae</taxon>
        <taxon>Actinomyces</taxon>
    </lineage>
</organism>
<evidence type="ECO:0000313" key="3">
    <source>
        <dbReference type="Proteomes" id="UP000007814"/>
    </source>
</evidence>
<dbReference type="SUPFAM" id="SSF54909">
    <property type="entry name" value="Dimeric alpha+beta barrel"/>
    <property type="match status" value="1"/>
</dbReference>
<dbReference type="PANTHER" id="PTHR34474">
    <property type="entry name" value="SIGNAL TRANSDUCTION PROTEIN TRAP"/>
    <property type="match status" value="1"/>
</dbReference>
<dbReference type="Proteomes" id="UP000007814">
    <property type="component" value="Unassembled WGS sequence"/>
</dbReference>
<dbReference type="PATRIC" id="fig|1115803.3.peg.1493"/>
<dbReference type="AlphaFoldDB" id="J3AAK2"/>
<reference evidence="2 3" key="1">
    <citation type="submission" date="2012-07" db="EMBL/GenBank/DDBJ databases">
        <authorList>
            <person name="Durkin A.S."/>
            <person name="McCorrison J."/>
            <person name="Torralba M."/>
            <person name="Gillis M."/>
            <person name="Methe B."/>
            <person name="Sutton G."/>
            <person name="Nelson K.E."/>
        </authorList>
    </citation>
    <scope>NUCLEOTIDE SEQUENCE [LARGE SCALE GENOMIC DNA]</scope>
    <source>
        <strain evidence="3">ATCC 12104 / DSM 43013 / CCUG 2238 / JCM 8349 / NCTC 10301 / Howell 279</strain>
    </source>
</reference>
<evidence type="ECO:0000313" key="2">
    <source>
        <dbReference type="EMBL" id="EJN84698.1"/>
    </source>
</evidence>
<gene>
    <name evidence="2" type="ORF">HMPREF1129_1065</name>
</gene>
<proteinExistence type="predicted"/>
<evidence type="ECO:0000259" key="1">
    <source>
        <dbReference type="PROSITE" id="PS51725"/>
    </source>
</evidence>
<accession>J3AAK2</accession>
<keyword evidence="2" id="KW-0503">Monooxygenase</keyword>
<name>J3AAK2_ACTNH</name>
<dbReference type="EMBL" id="ALJK01000140">
    <property type="protein sequence ID" value="EJN84698.1"/>
    <property type="molecule type" value="Genomic_DNA"/>
</dbReference>
<dbReference type="Pfam" id="PF03992">
    <property type="entry name" value="ABM"/>
    <property type="match status" value="1"/>
</dbReference>
<dbReference type="InterPro" id="IPR007138">
    <property type="entry name" value="ABM_dom"/>
</dbReference>
<dbReference type="eggNOG" id="COG2329">
    <property type="taxonomic scope" value="Bacteria"/>
</dbReference>
<dbReference type="InterPro" id="IPR011008">
    <property type="entry name" value="Dimeric_a/b-barrel"/>
</dbReference>
<dbReference type="GO" id="GO:0004497">
    <property type="term" value="F:monooxygenase activity"/>
    <property type="evidence" value="ECO:0007669"/>
    <property type="project" value="UniProtKB-KW"/>
</dbReference>
<keyword evidence="2" id="KW-0560">Oxidoreductase</keyword>
<dbReference type="PANTHER" id="PTHR34474:SF2">
    <property type="entry name" value="SIGNAL TRANSDUCTION PROTEIN TRAP"/>
    <property type="match status" value="1"/>
</dbReference>
<comment type="caution">
    <text evidence="2">The sequence shown here is derived from an EMBL/GenBank/DDBJ whole genome shotgun (WGS) entry which is preliminary data.</text>
</comment>
<feature type="domain" description="ABM" evidence="1">
    <location>
        <begin position="20"/>
        <end position="110"/>
    </location>
</feature>
<dbReference type="InterPro" id="IPR050404">
    <property type="entry name" value="Heme-degrading_MO"/>
</dbReference>
<dbReference type="PROSITE" id="PS51725">
    <property type="entry name" value="ABM"/>
    <property type="match status" value="1"/>
</dbReference>
<sequence>MGRLFRSGAHGVTEENTMTYVNITALTFPEGAQAEIEKRFAARKRGVDASQGFQSFELLRPVIGEDRYFVVTRWETREDYERWQSARPAGGHEEDKRRGMSVEVLGFEVVQHEE</sequence>
<dbReference type="Gene3D" id="3.30.70.100">
    <property type="match status" value="1"/>
</dbReference>